<gene>
    <name evidence="1" type="ORF">S01H1_39785</name>
</gene>
<dbReference type="AlphaFoldDB" id="X0UP55"/>
<comment type="caution">
    <text evidence="1">The sequence shown here is derived from an EMBL/GenBank/DDBJ whole genome shotgun (WGS) entry which is preliminary data.</text>
</comment>
<sequence length="36" mass="3862">MGPIPQAMLPTIPYIAMYLPRMSIGAILATKDTEVG</sequence>
<feature type="non-terminal residue" evidence="1">
    <location>
        <position position="36"/>
    </location>
</feature>
<evidence type="ECO:0000313" key="1">
    <source>
        <dbReference type="EMBL" id="GAG01047.1"/>
    </source>
</evidence>
<reference evidence="1" key="1">
    <citation type="journal article" date="2014" name="Front. Microbiol.">
        <title>High frequency of phylogenetically diverse reductive dehalogenase-homologous genes in deep subseafloor sedimentary metagenomes.</title>
        <authorList>
            <person name="Kawai M."/>
            <person name="Futagami T."/>
            <person name="Toyoda A."/>
            <person name="Takaki Y."/>
            <person name="Nishi S."/>
            <person name="Hori S."/>
            <person name="Arai W."/>
            <person name="Tsubouchi T."/>
            <person name="Morono Y."/>
            <person name="Uchiyama I."/>
            <person name="Ito T."/>
            <person name="Fujiyama A."/>
            <person name="Inagaki F."/>
            <person name="Takami H."/>
        </authorList>
    </citation>
    <scope>NUCLEOTIDE SEQUENCE</scope>
    <source>
        <strain evidence="1">Expedition CK06-06</strain>
    </source>
</reference>
<accession>X0UP55</accession>
<proteinExistence type="predicted"/>
<name>X0UP55_9ZZZZ</name>
<protein>
    <submittedName>
        <fullName evidence="1">Uncharacterized protein</fullName>
    </submittedName>
</protein>
<organism evidence="1">
    <name type="scientific">marine sediment metagenome</name>
    <dbReference type="NCBI Taxonomy" id="412755"/>
    <lineage>
        <taxon>unclassified sequences</taxon>
        <taxon>metagenomes</taxon>
        <taxon>ecological metagenomes</taxon>
    </lineage>
</organism>
<dbReference type="EMBL" id="BARS01025143">
    <property type="protein sequence ID" value="GAG01047.1"/>
    <property type="molecule type" value="Genomic_DNA"/>
</dbReference>